<keyword evidence="2" id="KW-1185">Reference proteome</keyword>
<organism evidence="1 2">
    <name type="scientific">Portunus trituberculatus</name>
    <name type="common">Swimming crab</name>
    <name type="synonym">Neptunus trituberculatus</name>
    <dbReference type="NCBI Taxonomy" id="210409"/>
    <lineage>
        <taxon>Eukaryota</taxon>
        <taxon>Metazoa</taxon>
        <taxon>Ecdysozoa</taxon>
        <taxon>Arthropoda</taxon>
        <taxon>Crustacea</taxon>
        <taxon>Multicrustacea</taxon>
        <taxon>Malacostraca</taxon>
        <taxon>Eumalacostraca</taxon>
        <taxon>Eucarida</taxon>
        <taxon>Decapoda</taxon>
        <taxon>Pleocyemata</taxon>
        <taxon>Brachyura</taxon>
        <taxon>Eubrachyura</taxon>
        <taxon>Portunoidea</taxon>
        <taxon>Portunidae</taxon>
        <taxon>Portuninae</taxon>
        <taxon>Portunus</taxon>
    </lineage>
</organism>
<sequence length="246" mass="27791">MCQDKKAWKTRDFNDDMLIKGSNISKIVRDNKLTQIIEKPTRKTPHSVTLLDLIITNKPEVPQVIADYDLVSVVIDICAPVVTKAVKGTPAPWLRAAMENRNALRKSTFARTQEKLRNEEITVNRPDVNATKVNSAFRPEAVDSVTLILIVKDLNATNSIGSDDWFLTLRSRQAITSSVTRQRNNLHVQRTNTLSGDKHTDSVTPKHKDHKVLVLTSSQYFMLTMPQRKHQEPSNCLRVTLQSAVL</sequence>
<dbReference type="EMBL" id="VSRR010000054">
    <property type="protein sequence ID" value="MPC09078.1"/>
    <property type="molecule type" value="Genomic_DNA"/>
</dbReference>
<dbReference type="Proteomes" id="UP000324222">
    <property type="component" value="Unassembled WGS sequence"/>
</dbReference>
<reference evidence="1 2" key="1">
    <citation type="submission" date="2019-05" db="EMBL/GenBank/DDBJ databases">
        <title>Another draft genome of Portunus trituberculatus and its Hox gene families provides insights of decapod evolution.</title>
        <authorList>
            <person name="Jeong J.-H."/>
            <person name="Song I."/>
            <person name="Kim S."/>
            <person name="Choi T."/>
            <person name="Kim D."/>
            <person name="Ryu S."/>
            <person name="Kim W."/>
        </authorList>
    </citation>
    <scope>NUCLEOTIDE SEQUENCE [LARGE SCALE GENOMIC DNA]</scope>
    <source>
        <tissue evidence="1">Muscle</tissue>
    </source>
</reference>
<proteinExistence type="predicted"/>
<name>A0A5B7CIN7_PORTR</name>
<comment type="caution">
    <text evidence="1">The sequence shown here is derived from an EMBL/GenBank/DDBJ whole genome shotgun (WGS) entry which is preliminary data.</text>
</comment>
<accession>A0A5B7CIN7</accession>
<dbReference type="AlphaFoldDB" id="A0A5B7CIN7"/>
<evidence type="ECO:0000313" key="1">
    <source>
        <dbReference type="EMBL" id="MPC09078.1"/>
    </source>
</evidence>
<protein>
    <submittedName>
        <fullName evidence="1">Uncharacterized protein</fullName>
    </submittedName>
</protein>
<evidence type="ECO:0000313" key="2">
    <source>
        <dbReference type="Proteomes" id="UP000324222"/>
    </source>
</evidence>
<gene>
    <name evidence="1" type="ORF">E2C01_001680</name>
</gene>